<keyword evidence="2" id="KW-1185">Reference proteome</keyword>
<name>L8X6J6_THACA</name>
<reference evidence="1 2" key="1">
    <citation type="journal article" date="2013" name="Nat. Commun.">
        <title>The evolution and pathogenic mechanisms of the rice sheath blight pathogen.</title>
        <authorList>
            <person name="Zheng A."/>
            <person name="Lin R."/>
            <person name="Xu L."/>
            <person name="Qin P."/>
            <person name="Tang C."/>
            <person name="Ai P."/>
            <person name="Zhang D."/>
            <person name="Liu Y."/>
            <person name="Sun Z."/>
            <person name="Feng H."/>
            <person name="Wang Y."/>
            <person name="Chen Y."/>
            <person name="Liang X."/>
            <person name="Fu R."/>
            <person name="Li Q."/>
            <person name="Zhang J."/>
            <person name="Yu X."/>
            <person name="Xie Z."/>
            <person name="Ding L."/>
            <person name="Guan P."/>
            <person name="Tang J."/>
            <person name="Liang Y."/>
            <person name="Wang S."/>
            <person name="Deng Q."/>
            <person name="Li S."/>
            <person name="Zhu J."/>
            <person name="Wang L."/>
            <person name="Liu H."/>
            <person name="Li P."/>
        </authorList>
    </citation>
    <scope>NUCLEOTIDE SEQUENCE [LARGE SCALE GENOMIC DNA]</scope>
    <source>
        <strain evidence="2">AG-1 IA</strain>
    </source>
</reference>
<comment type="caution">
    <text evidence="1">The sequence shown here is derived from an EMBL/GenBank/DDBJ whole genome shotgun (WGS) entry which is preliminary data.</text>
</comment>
<dbReference type="OMA" id="YNTPYDA"/>
<dbReference type="OrthoDB" id="6738456at2759"/>
<dbReference type="AlphaFoldDB" id="L8X6J6"/>
<dbReference type="HOGENOM" id="CLU_025744_0_0_1"/>
<organism evidence="1 2">
    <name type="scientific">Thanatephorus cucumeris (strain AG1-IA)</name>
    <name type="common">Rice sheath blight fungus</name>
    <name type="synonym">Rhizoctonia solani</name>
    <dbReference type="NCBI Taxonomy" id="983506"/>
    <lineage>
        <taxon>Eukaryota</taxon>
        <taxon>Fungi</taxon>
        <taxon>Dikarya</taxon>
        <taxon>Basidiomycota</taxon>
        <taxon>Agaricomycotina</taxon>
        <taxon>Agaricomycetes</taxon>
        <taxon>Cantharellales</taxon>
        <taxon>Ceratobasidiaceae</taxon>
        <taxon>Rhizoctonia</taxon>
        <taxon>Rhizoctonia solani AG-1</taxon>
    </lineage>
</organism>
<accession>L8X6J6</accession>
<evidence type="ECO:0000313" key="1">
    <source>
        <dbReference type="EMBL" id="ELU45800.1"/>
    </source>
</evidence>
<proteinExistence type="predicted"/>
<evidence type="ECO:0000313" key="2">
    <source>
        <dbReference type="Proteomes" id="UP000011668"/>
    </source>
</evidence>
<dbReference type="Proteomes" id="UP000011668">
    <property type="component" value="Unassembled WGS sequence"/>
</dbReference>
<dbReference type="EMBL" id="AFRT01000035">
    <property type="protein sequence ID" value="ELU45800.1"/>
    <property type="molecule type" value="Genomic_DNA"/>
</dbReference>
<protein>
    <submittedName>
        <fullName evidence="1">Band 7 domain-containing protein</fullName>
    </submittedName>
</protein>
<sequence>MAQYRHNDIDATVVNDAVTSSISHKGKERADILDENAYRRSTKIGGNNTTPTFVHSEDYFATKRPFCVRIGEDGLIGALTELDNQLQASGRPRLLSRKKPTEWLGFMGEEVNPGEIGVVNHAGLPKILTQPGTYPPFPFRNWWARTWKGTRGVSDTTLFFQGLTVVQVSLNQVAVVSDPQNRIFIVSEGGFAAFAVQGTYDVLEVVDQTHLTKHVKDKVTGATLGWMQEVTMPSQIGGNASNYAVAGFLDIPANNVAVLQRGDEMEQVPAGQHCITIPNVKLRGLFTCGENQIEMPTKGELVARSLLTIYMKWQLLEPLKDAPSANILTVDYSSMVKQRTVGSDHMEDPTDPSSPFLDALRTRAMDDLHIAALEYGILLKDLAVIDRQFKGDIASTMDKLTTRALQAQVEAANVDRENSNKVKQEQGALQVAQVKAQARKTEAEALAYATTTAAKAEAEAVIIAAEAQAAAIKLQAKAEADAIAARSNADSRVEDPFAREMEVRRVDVERVKAFGPRAVFVPCETGGVTGNPTTNALMTGMAMRLGHEEGAKPPGN</sequence>
<gene>
    <name evidence="1" type="ORF">AG1IA_00163</name>
</gene>
<dbReference type="STRING" id="983506.L8X6J6"/>